<keyword evidence="1" id="KW-0732">Signal</keyword>
<dbReference type="SMART" id="SM00635">
    <property type="entry name" value="BID_2"/>
    <property type="match status" value="2"/>
</dbReference>
<dbReference type="InterPro" id="IPR003343">
    <property type="entry name" value="Big_2"/>
</dbReference>
<sequence>MKKAISLAITLCFIALITVPTWAQDSSYQIVLQPSTLSLEVDDTTTINGSILDPDGNTVQDSVAFYSRNSKSVSVSSDGKLKALKPGTFEIIAYAMAPNDDRLTKKLTVDVAYPPVTDIKFVKMPKKVYTKTALSVAYKITDAKGFNRENVEVEFSSSNSNVAYVDQFERLQSKKPGTTTITATAKEVSASWEVTVIENPVTSITLDHEKSPVRTGDVVHFKAIPKNKNGKAVNDAPVQYSFISQTDDNLGEAAAGQIQPDGRFVANQPGLYTITAKSGSAVSESTIRVNARNVQQELQVVGKGIISDVHTSDLWVWEGVDGGDYAITGTWGGNGEAYFWDVSDPANMSIIDTVTVDARTVNDVKISKDGRIGVITREGASDRKNGIVILDVSDPHNVSIISEYTKGLTGGVHNAFIYKDHVFAVNNGRRYDIIDISDPKNPTTVSRFELDTPGHSIHDVWVENGIAYSSNWDDGIVAVDVGSTPAAQSPERHSTGVGSLDNPVKLGSYSYPSGWNHAAFPFKSQSTDDFYVIAGDEAFPNGLNIEDGPTQPAGWIHFVKFEDGWDAPKEVARYQIPEAGTHNFWVKDDTLYIAYYNAGLRIVDISGELMGNLYEQGREIAKHIPTHPEGRISNAAMTWGPQPYKGYIFVSDWNSGIWAYKLQDSNTQGTN</sequence>
<dbReference type="InterPro" id="IPR008964">
    <property type="entry name" value="Invasin/intimin_cell_adhesion"/>
</dbReference>
<name>A0A6M1TCK8_9BACT</name>
<comment type="caution">
    <text evidence="3">The sequence shown here is derived from an EMBL/GenBank/DDBJ whole genome shotgun (WGS) entry which is preliminary data.</text>
</comment>
<dbReference type="Pfam" id="PF02368">
    <property type="entry name" value="Big_2"/>
    <property type="match status" value="1"/>
</dbReference>
<accession>A0A6M1TCK8</accession>
<dbReference type="SUPFAM" id="SSF50978">
    <property type="entry name" value="WD40 repeat-like"/>
    <property type="match status" value="1"/>
</dbReference>
<feature type="domain" description="BIG2" evidence="2">
    <location>
        <begin position="115"/>
        <end position="195"/>
    </location>
</feature>
<dbReference type="RefSeq" id="WP_165270796.1">
    <property type="nucleotide sequence ID" value="NZ_JAALLS010000024.1"/>
</dbReference>
<reference evidence="3 4" key="1">
    <citation type="submission" date="2020-02" db="EMBL/GenBank/DDBJ databases">
        <title>Aliifodinibius halophilus 2W32, complete genome.</title>
        <authorList>
            <person name="Li Y."/>
            <person name="Wu S."/>
        </authorList>
    </citation>
    <scope>NUCLEOTIDE SEQUENCE [LARGE SCALE GENOMIC DNA]</scope>
    <source>
        <strain evidence="3 4">2W32</strain>
    </source>
</reference>
<feature type="signal peptide" evidence="1">
    <location>
        <begin position="1"/>
        <end position="23"/>
    </location>
</feature>
<organism evidence="3 4">
    <name type="scientific">Fodinibius halophilus</name>
    <dbReference type="NCBI Taxonomy" id="1736908"/>
    <lineage>
        <taxon>Bacteria</taxon>
        <taxon>Pseudomonadati</taxon>
        <taxon>Balneolota</taxon>
        <taxon>Balneolia</taxon>
        <taxon>Balneolales</taxon>
        <taxon>Balneolaceae</taxon>
        <taxon>Fodinibius</taxon>
    </lineage>
</organism>
<dbReference type="AlphaFoldDB" id="A0A6M1TCK8"/>
<feature type="chain" id="PRO_5027045504" description="BIG2 domain-containing protein" evidence="1">
    <location>
        <begin position="24"/>
        <end position="671"/>
    </location>
</feature>
<evidence type="ECO:0000313" key="4">
    <source>
        <dbReference type="Proteomes" id="UP000479132"/>
    </source>
</evidence>
<protein>
    <recommendedName>
        <fullName evidence="2">BIG2 domain-containing protein</fullName>
    </recommendedName>
</protein>
<evidence type="ECO:0000256" key="1">
    <source>
        <dbReference type="SAM" id="SignalP"/>
    </source>
</evidence>
<evidence type="ECO:0000259" key="2">
    <source>
        <dbReference type="SMART" id="SM00635"/>
    </source>
</evidence>
<gene>
    <name evidence="3" type="ORF">G3569_15390</name>
</gene>
<dbReference type="SUPFAM" id="SSF49373">
    <property type="entry name" value="Invasin/intimin cell-adhesion fragments"/>
    <property type="match status" value="1"/>
</dbReference>
<evidence type="ECO:0000313" key="3">
    <source>
        <dbReference type="EMBL" id="NGP89741.1"/>
    </source>
</evidence>
<dbReference type="EMBL" id="JAALLS010000024">
    <property type="protein sequence ID" value="NGP89741.1"/>
    <property type="molecule type" value="Genomic_DNA"/>
</dbReference>
<feature type="domain" description="BIG2" evidence="2">
    <location>
        <begin position="26"/>
        <end position="105"/>
    </location>
</feature>
<dbReference type="InterPro" id="IPR036322">
    <property type="entry name" value="WD40_repeat_dom_sf"/>
</dbReference>
<dbReference type="InterPro" id="IPR013211">
    <property type="entry name" value="LVIVD"/>
</dbReference>
<dbReference type="Pfam" id="PF08309">
    <property type="entry name" value="LVIVD"/>
    <property type="match status" value="3"/>
</dbReference>
<dbReference type="Proteomes" id="UP000479132">
    <property type="component" value="Unassembled WGS sequence"/>
</dbReference>
<proteinExistence type="predicted"/>
<dbReference type="Gene3D" id="2.60.40.1080">
    <property type="match status" value="2"/>
</dbReference>
<keyword evidence="4" id="KW-1185">Reference proteome</keyword>